<protein>
    <recommendedName>
        <fullName evidence="4">Type III effector protein</fullName>
    </recommendedName>
</protein>
<comment type="caution">
    <text evidence="2">The sequence shown here is derived from an EMBL/GenBank/DDBJ whole genome shotgun (WGS) entry which is preliminary data.</text>
</comment>
<accession>A0ABW7FQL9</accession>
<feature type="compositionally biased region" description="Polar residues" evidence="1">
    <location>
        <begin position="1"/>
        <end position="11"/>
    </location>
</feature>
<proteinExistence type="predicted"/>
<evidence type="ECO:0008006" key="4">
    <source>
        <dbReference type="Google" id="ProtNLM"/>
    </source>
</evidence>
<feature type="compositionally biased region" description="Pro residues" evidence="1">
    <location>
        <begin position="65"/>
        <end position="75"/>
    </location>
</feature>
<feature type="compositionally biased region" description="Low complexity" evidence="1">
    <location>
        <begin position="28"/>
        <end position="39"/>
    </location>
</feature>
<evidence type="ECO:0000313" key="2">
    <source>
        <dbReference type="EMBL" id="MFG6446634.1"/>
    </source>
</evidence>
<feature type="region of interest" description="Disordered" evidence="1">
    <location>
        <begin position="57"/>
        <end position="79"/>
    </location>
</feature>
<evidence type="ECO:0000313" key="3">
    <source>
        <dbReference type="Proteomes" id="UP001606099"/>
    </source>
</evidence>
<reference evidence="2 3" key="1">
    <citation type="submission" date="2024-08" db="EMBL/GenBank/DDBJ databases">
        <authorList>
            <person name="Lu H."/>
        </authorList>
    </citation>
    <scope>NUCLEOTIDE SEQUENCE [LARGE SCALE GENOMIC DNA]</scope>
    <source>
        <strain evidence="2 3">BYS180W</strain>
    </source>
</reference>
<feature type="region of interest" description="Disordered" evidence="1">
    <location>
        <begin position="1"/>
        <end position="42"/>
    </location>
</feature>
<feature type="region of interest" description="Disordered" evidence="1">
    <location>
        <begin position="97"/>
        <end position="120"/>
    </location>
</feature>
<organism evidence="2 3">
    <name type="scientific">Roseateles rivi</name>
    <dbReference type="NCBI Taxonomy" id="3299028"/>
    <lineage>
        <taxon>Bacteria</taxon>
        <taxon>Pseudomonadati</taxon>
        <taxon>Pseudomonadota</taxon>
        <taxon>Betaproteobacteria</taxon>
        <taxon>Burkholderiales</taxon>
        <taxon>Sphaerotilaceae</taxon>
        <taxon>Roseateles</taxon>
    </lineage>
</organism>
<sequence length="197" mass="20322">MNILPTSQLSVASPGWTAPGPHPATESPAQAAPVPARPRAQLHRAVQDALVALGGRAEPHARPQASPPSAPPDRSPIPGQLHELTHALYQALQQVQRGTQPPAGDGPGGADPVSGQGDLGSALSTLATQASQQQAPEGLKRAYAQVEQSLSWTGADTPHTLMVPISPSLQEFIQALARALNGTDMPPAKGQLLQTQA</sequence>
<dbReference type="Proteomes" id="UP001606099">
    <property type="component" value="Unassembled WGS sequence"/>
</dbReference>
<gene>
    <name evidence="2" type="ORF">ACG0Z6_00105</name>
</gene>
<dbReference type="EMBL" id="JBIGHZ010000001">
    <property type="protein sequence ID" value="MFG6446634.1"/>
    <property type="molecule type" value="Genomic_DNA"/>
</dbReference>
<evidence type="ECO:0000256" key="1">
    <source>
        <dbReference type="SAM" id="MobiDB-lite"/>
    </source>
</evidence>
<keyword evidence="3" id="KW-1185">Reference proteome</keyword>
<name>A0ABW7FQL9_9BURK</name>
<dbReference type="RefSeq" id="WP_394457675.1">
    <property type="nucleotide sequence ID" value="NZ_JBIGHZ010000001.1"/>
</dbReference>